<dbReference type="PANTHER" id="PTHR12859:SF0">
    <property type="entry name" value="PRA1 FAMILY PROTEIN"/>
    <property type="match status" value="1"/>
</dbReference>
<protein>
    <recommendedName>
        <fullName evidence="5">PRA1 family protein</fullName>
    </recommendedName>
</protein>
<dbReference type="EnsemblMetazoa" id="XM_022804607">
    <property type="protein sequence ID" value="XP_022660342"/>
    <property type="gene ID" value="LOC111250022"/>
</dbReference>
<name>A0A7M7K1R8_VARDE</name>
<dbReference type="OrthoDB" id="18213at2759"/>
<evidence type="ECO:0000256" key="3">
    <source>
        <dbReference type="ARBA" id="ARBA00022989"/>
    </source>
</evidence>
<keyword evidence="3 5" id="KW-1133">Transmembrane helix</keyword>
<feature type="transmembrane region" description="Helical" evidence="5">
    <location>
        <begin position="131"/>
        <end position="151"/>
    </location>
</feature>
<dbReference type="OMA" id="KPWDDFF"/>
<evidence type="ECO:0000256" key="2">
    <source>
        <dbReference type="ARBA" id="ARBA00022692"/>
    </source>
</evidence>
<dbReference type="FunCoup" id="A0A7M7K1R8">
    <property type="interactions" value="754"/>
</dbReference>
<dbReference type="PANTHER" id="PTHR12859">
    <property type="entry name" value="PRA1 PROTEIN"/>
    <property type="match status" value="1"/>
</dbReference>
<evidence type="ECO:0000313" key="7">
    <source>
        <dbReference type="Proteomes" id="UP000594260"/>
    </source>
</evidence>
<reference evidence="6" key="1">
    <citation type="submission" date="2021-01" db="UniProtKB">
        <authorList>
            <consortium name="EnsemblMetazoa"/>
        </authorList>
    </citation>
    <scope>IDENTIFICATION</scope>
</reference>
<keyword evidence="2 5" id="KW-0812">Transmembrane</keyword>
<feature type="transmembrane region" description="Helical" evidence="5">
    <location>
        <begin position="52"/>
        <end position="72"/>
    </location>
</feature>
<comment type="subcellular location">
    <subcellularLocation>
        <location evidence="1 5">Membrane</location>
        <topology evidence="1 5">Multi-pass membrane protein</topology>
    </subcellularLocation>
</comment>
<comment type="similarity">
    <text evidence="5">Belongs to the PRA1 family.</text>
</comment>
<organism evidence="6 7">
    <name type="scientific">Varroa destructor</name>
    <name type="common">Honeybee mite</name>
    <dbReference type="NCBI Taxonomy" id="109461"/>
    <lineage>
        <taxon>Eukaryota</taxon>
        <taxon>Metazoa</taxon>
        <taxon>Ecdysozoa</taxon>
        <taxon>Arthropoda</taxon>
        <taxon>Chelicerata</taxon>
        <taxon>Arachnida</taxon>
        <taxon>Acari</taxon>
        <taxon>Parasitiformes</taxon>
        <taxon>Mesostigmata</taxon>
        <taxon>Gamasina</taxon>
        <taxon>Dermanyssoidea</taxon>
        <taxon>Varroidae</taxon>
        <taxon>Varroa</taxon>
    </lineage>
</organism>
<proteinExistence type="inferred from homology"/>
<dbReference type="Pfam" id="PF03208">
    <property type="entry name" value="PRA1"/>
    <property type="match status" value="1"/>
</dbReference>
<sequence length="192" mass="21026">MSGKGTREAPSSMTTGVPSFRPIEEFVAATGRFEVPNIQNTDAWANKVLGNLLYFQANYLVVLLVFFVPLGIFYTFDFLVSLMSVAAIIGGLKLLETSQALVHTVTRGHPLLFLIVSLAGAYLIVIYVGNLAVYFCGVVIPLFAVFVHASLRSRFFRTKSISPQDRATAMASPMGIVLRQLGESFEQLTILN</sequence>
<feature type="transmembrane region" description="Helical" evidence="5">
    <location>
        <begin position="107"/>
        <end position="125"/>
    </location>
</feature>
<evidence type="ECO:0000256" key="5">
    <source>
        <dbReference type="RuleBase" id="RU363107"/>
    </source>
</evidence>
<feature type="transmembrane region" description="Helical" evidence="5">
    <location>
        <begin position="78"/>
        <end position="95"/>
    </location>
</feature>
<keyword evidence="4 5" id="KW-0472">Membrane</keyword>
<dbReference type="Proteomes" id="UP000594260">
    <property type="component" value="Unplaced"/>
</dbReference>
<keyword evidence="7" id="KW-1185">Reference proteome</keyword>
<dbReference type="AlphaFoldDB" id="A0A7M7K1R8"/>
<dbReference type="InParanoid" id="A0A7M7K1R8"/>
<dbReference type="GeneID" id="111250022"/>
<dbReference type="RefSeq" id="XP_022660342.1">
    <property type="nucleotide sequence ID" value="XM_022804607.1"/>
</dbReference>
<accession>A0A7M7K1R8</accession>
<evidence type="ECO:0000256" key="1">
    <source>
        <dbReference type="ARBA" id="ARBA00004141"/>
    </source>
</evidence>
<dbReference type="KEGG" id="vde:111250022"/>
<dbReference type="InterPro" id="IPR004895">
    <property type="entry name" value="Prenylated_rab_accept_PRA1"/>
</dbReference>
<evidence type="ECO:0000256" key="4">
    <source>
        <dbReference type="ARBA" id="ARBA00023136"/>
    </source>
</evidence>
<evidence type="ECO:0000313" key="6">
    <source>
        <dbReference type="EnsemblMetazoa" id="XP_022660342"/>
    </source>
</evidence>
<dbReference type="GO" id="GO:0016020">
    <property type="term" value="C:membrane"/>
    <property type="evidence" value="ECO:0007669"/>
    <property type="project" value="UniProtKB-SubCell"/>
</dbReference>